<feature type="non-terminal residue" evidence="2">
    <location>
        <position position="1"/>
    </location>
</feature>
<dbReference type="InterPro" id="IPR013693">
    <property type="entry name" value="SpoIID/LytB_N"/>
</dbReference>
<accession>A0A383E0F5</accession>
<protein>
    <recommendedName>
        <fullName evidence="1">Sporulation stage II protein D amidase enhancer LytB N-terminal domain-containing protein</fullName>
    </recommendedName>
</protein>
<evidence type="ECO:0000313" key="2">
    <source>
        <dbReference type="EMBL" id="SVE50201.1"/>
    </source>
</evidence>
<dbReference type="EMBL" id="UINC01221744">
    <property type="protein sequence ID" value="SVE50201.1"/>
    <property type="molecule type" value="Genomic_DNA"/>
</dbReference>
<reference evidence="2" key="1">
    <citation type="submission" date="2018-05" db="EMBL/GenBank/DDBJ databases">
        <authorList>
            <person name="Lanie J.A."/>
            <person name="Ng W.-L."/>
            <person name="Kazmierczak K.M."/>
            <person name="Andrzejewski T.M."/>
            <person name="Davidsen T.M."/>
            <person name="Wayne K.J."/>
            <person name="Tettelin H."/>
            <person name="Glass J.I."/>
            <person name="Rusch D."/>
            <person name="Podicherti R."/>
            <person name="Tsui H.-C.T."/>
            <person name="Winkler M.E."/>
        </authorList>
    </citation>
    <scope>NUCLEOTIDE SEQUENCE</scope>
</reference>
<sequence>VGIHLPQDESSTMTIEFPEPELFEITSNGGPISIQTELNLRVKDGYIDSDQGSNKNISKLSILRKDQCISLKHGPIIHSVFAGRGFHWQKQIPVQLPGNIIIKIRDGFLFTVNKVPLEQYLMCVATSEMSAKCPGALLETQTIAARSWVLAASEKKHV</sequence>
<feature type="domain" description="Sporulation stage II protein D amidase enhancer LytB N-terminal" evidence="1">
    <location>
        <begin position="111"/>
        <end position="153"/>
    </location>
</feature>
<organism evidence="2">
    <name type="scientific">marine metagenome</name>
    <dbReference type="NCBI Taxonomy" id="408172"/>
    <lineage>
        <taxon>unclassified sequences</taxon>
        <taxon>metagenomes</taxon>
        <taxon>ecological metagenomes</taxon>
    </lineage>
</organism>
<dbReference type="Pfam" id="PF08486">
    <property type="entry name" value="SpoIID"/>
    <property type="match status" value="1"/>
</dbReference>
<evidence type="ECO:0000259" key="1">
    <source>
        <dbReference type="Pfam" id="PF08486"/>
    </source>
</evidence>
<feature type="non-terminal residue" evidence="2">
    <location>
        <position position="158"/>
    </location>
</feature>
<dbReference type="AlphaFoldDB" id="A0A383E0F5"/>
<gene>
    <name evidence="2" type="ORF">METZ01_LOCUS503055</name>
</gene>
<name>A0A383E0F5_9ZZZZ</name>
<proteinExistence type="predicted"/>